<organism evidence="4 5">
    <name type="scientific">Zalerion maritima</name>
    <dbReference type="NCBI Taxonomy" id="339359"/>
    <lineage>
        <taxon>Eukaryota</taxon>
        <taxon>Fungi</taxon>
        <taxon>Dikarya</taxon>
        <taxon>Ascomycota</taxon>
        <taxon>Pezizomycotina</taxon>
        <taxon>Sordariomycetes</taxon>
        <taxon>Lulworthiomycetidae</taxon>
        <taxon>Lulworthiales</taxon>
        <taxon>Lulworthiaceae</taxon>
        <taxon>Zalerion</taxon>
    </lineage>
</organism>
<feature type="compositionally biased region" description="Polar residues" evidence="2">
    <location>
        <begin position="828"/>
        <end position="871"/>
    </location>
</feature>
<dbReference type="Proteomes" id="UP001201980">
    <property type="component" value="Unassembled WGS sequence"/>
</dbReference>
<dbReference type="PANTHER" id="PTHR37327:SF1">
    <property type="entry name" value="MICROTUBULE INTERACTING AND TRANSPORT DOMAIN-CONTAINING PROTEIN"/>
    <property type="match status" value="1"/>
</dbReference>
<feature type="compositionally biased region" description="Gly residues" evidence="2">
    <location>
        <begin position="388"/>
        <end position="399"/>
    </location>
</feature>
<feature type="compositionally biased region" description="Pro residues" evidence="2">
    <location>
        <begin position="631"/>
        <end position="641"/>
    </location>
</feature>
<feature type="region of interest" description="Disordered" evidence="2">
    <location>
        <begin position="617"/>
        <end position="648"/>
    </location>
</feature>
<feature type="domain" description="MIT" evidence="3">
    <location>
        <begin position="444"/>
        <end position="508"/>
    </location>
</feature>
<keyword evidence="5" id="KW-1185">Reference proteome</keyword>
<feature type="compositionally biased region" description="Basic and acidic residues" evidence="2">
    <location>
        <begin position="515"/>
        <end position="524"/>
    </location>
</feature>
<feature type="region of interest" description="Disordered" evidence="2">
    <location>
        <begin position="1248"/>
        <end position="1289"/>
    </location>
</feature>
<dbReference type="Gene3D" id="1.20.58.80">
    <property type="entry name" value="Phosphotransferase system, lactose/cellobiose-type IIA subunit"/>
    <property type="match status" value="1"/>
</dbReference>
<feature type="region of interest" description="Disordered" evidence="2">
    <location>
        <begin position="681"/>
        <end position="710"/>
    </location>
</feature>
<accession>A0AAD5RVE7</accession>
<feature type="coiled-coil region" evidence="1">
    <location>
        <begin position="750"/>
        <end position="777"/>
    </location>
</feature>
<dbReference type="EMBL" id="JAKWBI020000180">
    <property type="protein sequence ID" value="KAJ2900048.1"/>
    <property type="molecule type" value="Genomic_DNA"/>
</dbReference>
<comment type="caution">
    <text evidence="4">The sequence shown here is derived from an EMBL/GenBank/DDBJ whole genome shotgun (WGS) entry which is preliminary data.</text>
</comment>
<evidence type="ECO:0000256" key="2">
    <source>
        <dbReference type="SAM" id="MobiDB-lite"/>
    </source>
</evidence>
<feature type="region of interest" description="Disordered" evidence="2">
    <location>
        <begin position="943"/>
        <end position="1015"/>
    </location>
</feature>
<protein>
    <recommendedName>
        <fullName evidence="3">MIT domain-containing protein</fullName>
    </recommendedName>
</protein>
<feature type="compositionally biased region" description="Polar residues" evidence="2">
    <location>
        <begin position="588"/>
        <end position="598"/>
    </location>
</feature>
<feature type="region of interest" description="Disordered" evidence="2">
    <location>
        <begin position="515"/>
        <end position="599"/>
    </location>
</feature>
<dbReference type="PANTHER" id="PTHR37327">
    <property type="entry name" value="CHROMOSOME 1, WHOLE GENOME SHOTGUN SEQUENCE"/>
    <property type="match status" value="1"/>
</dbReference>
<sequence>MPSPAAAASSSSSNLHHLQHPTRGPPAPPPTSSPPPPPPKPQAPPPPISKTPTSHADSPEKNNYYYAKHNTTNISVAPSPGPDSSVSPIPIPSSAFSVASLPRTSSLLPPPHPETSPRSPSTAGNTTATTTGGGYSGFHHTYNYSGSAGSGSSSVIFPVVRKPNANSISIPTASPVAGESEREPDLFFLNASNASPFFTPSVRDPDVPRIRRPSASHSRASSIGGHSEGFRNLNRWSASTASSFASNANPLANSGNPTSHRSSHARRMSVDAANLIHHPFGGLHSSSPRNKLQKSRPSTAGGSPDRPTLSKARPPSTISPPSLAPIITLPSLESSVQGKSAILASSIAASSAGSDIRGNLWDDKLELPSKLITGPGSQLLPAATITSAGGGSSSGGGNSGKMLDQNGDARARGHTRQRSTNKASSDSTSSKSKGRQQPSQKAMLSKALQRANLAVQLDNAQNFDGARESYAEACELLQQVLQRTSGEDDKKKLEAIRQTYTSRIAELDQMLPADDKALPARPDSDEFQEPEPASPVDDSFDVPVIETATVTRIIRDESSPQPPPSNAGSRKNSGLQMDPSLGDGSLTEHYSLQSSFSKSPVKDRNINHLVIQQPDPKFLPAPLSPIRPLSPAKPAPSPEPPVRSDFSIPTSRLALDSSAARGHMRTTSHESISWLDPIDESGGSAVSSVHSRSSSMGVRRKPIRRTSGDTEAEFDAALDAAVEAAYDDGYEPMDNIDRVDLQFDDDDEVISNALRKVELARERVRQSEREAAEMSQEREKRFNDIPDGVFYDGNDSEDEERILEEVTRGGAAKAGMVGEDFSFDRPRQQNLPRESDSSINTSRTWHTSVGSNAPTSLSTVTEISPTSTFNKSLPPPPPPTTGLPAIPQGAALNEQSSLTSLQTRRLSGQNPKQLKIETQRLLGEPPGQAQSAMASMSYAAAPWPANQASGPRRAAHIQKPSITKTPALSVPTDMPPPTPPLAQEEGFPPSRTGSPSVSRPGLRKNFSSSSLRSLKQRNLSVSHIDDASEVSPITPNNQFGGSRVPAMPTIPTPLSAAFRTGTNSSMVGGPQLFETINSPEDPGSPNPLMPDAPVPLEPCPNDHMLRPFWLMRCLYQTLCHPRGGYVTNKLFVPRDVWRVKGTKLKNIDEKISQCDYLTAALEKLGEVDTCDADAVLEEMQSIEGLLEQVQTALSRKLGHEVGVQSTALLFKEASDAASDSAASVPRSASVSGKSASFSWRRLRSKNSGMSLNNPVYGPKPTPVDGPKDAATLQSLPMTSHPTSRPTKRDVGAVKFTGPNANYMASLARLFDAAQTLDQIARQVEDPGLRHADKTQVGLELCTRHAAEFFGFFICRFVLADLSLLMDKFIKRGTEWEQHWRAAASGLRTYHDLHVGSTSRATLDAAGNLRMKAATISQEAYDPTCCRSSHMLDSAVSGIDLGTGHSERGGPISEHSSYGGGAALRLATTDFPSSFDGNATRGRHVPDTDSIHDGKQHPNHCFNGVEVVTREDTGRYDLR</sequence>
<feature type="compositionally biased region" description="Polar residues" evidence="2">
    <location>
        <begin position="566"/>
        <end position="575"/>
    </location>
</feature>
<dbReference type="InterPro" id="IPR007330">
    <property type="entry name" value="MIT_dom"/>
</dbReference>
<feature type="region of interest" description="Disordered" evidence="2">
    <location>
        <begin position="198"/>
        <end position="231"/>
    </location>
</feature>
<evidence type="ECO:0000259" key="3">
    <source>
        <dbReference type="Pfam" id="PF04212"/>
    </source>
</evidence>
<dbReference type="Pfam" id="PF04212">
    <property type="entry name" value="MIT"/>
    <property type="match status" value="1"/>
</dbReference>
<feature type="compositionally biased region" description="Low complexity" evidence="2">
    <location>
        <begin position="116"/>
        <end position="130"/>
    </location>
</feature>
<feature type="compositionally biased region" description="Polar residues" evidence="2">
    <location>
        <begin position="1271"/>
        <end position="1284"/>
    </location>
</feature>
<feature type="region of interest" description="Disordered" evidence="2">
    <location>
        <begin position="820"/>
        <end position="887"/>
    </location>
</feature>
<proteinExistence type="predicted"/>
<feature type="region of interest" description="Disordered" evidence="2">
    <location>
        <begin position="245"/>
        <end position="325"/>
    </location>
</feature>
<feature type="compositionally biased region" description="Low complexity" evidence="2">
    <location>
        <begin position="420"/>
        <end position="431"/>
    </location>
</feature>
<keyword evidence="1" id="KW-0175">Coiled coil</keyword>
<feature type="compositionally biased region" description="Low complexity" evidence="2">
    <location>
        <begin position="145"/>
        <end position="154"/>
    </location>
</feature>
<gene>
    <name evidence="4" type="ORF">MKZ38_002666</name>
</gene>
<evidence type="ECO:0000313" key="5">
    <source>
        <dbReference type="Proteomes" id="UP001201980"/>
    </source>
</evidence>
<name>A0AAD5RVE7_9PEZI</name>
<feature type="compositionally biased region" description="Basic and acidic residues" evidence="2">
    <location>
        <begin position="1483"/>
        <end position="1495"/>
    </location>
</feature>
<dbReference type="InterPro" id="IPR036181">
    <property type="entry name" value="MIT_dom_sf"/>
</dbReference>
<feature type="compositionally biased region" description="Polar residues" evidence="2">
    <location>
        <begin position="1005"/>
        <end position="1015"/>
    </location>
</feature>
<feature type="region of interest" description="Disordered" evidence="2">
    <location>
        <begin position="1472"/>
        <end position="1500"/>
    </location>
</feature>
<evidence type="ECO:0000256" key="1">
    <source>
        <dbReference type="SAM" id="Coils"/>
    </source>
</evidence>
<feature type="compositionally biased region" description="Low complexity" evidence="2">
    <location>
        <begin position="1"/>
        <end position="13"/>
    </location>
</feature>
<feature type="compositionally biased region" description="Polar residues" evidence="2">
    <location>
        <begin position="284"/>
        <end position="301"/>
    </location>
</feature>
<dbReference type="SUPFAM" id="SSF116846">
    <property type="entry name" value="MIT domain"/>
    <property type="match status" value="1"/>
</dbReference>
<reference evidence="4" key="1">
    <citation type="submission" date="2022-07" db="EMBL/GenBank/DDBJ databases">
        <title>Draft genome sequence of Zalerion maritima ATCC 34329, a (micro)plastics degrading marine fungus.</title>
        <authorList>
            <person name="Paco A."/>
            <person name="Goncalves M.F.M."/>
            <person name="Rocha-Santos T.A.P."/>
            <person name="Alves A."/>
        </authorList>
    </citation>
    <scope>NUCLEOTIDE SEQUENCE</scope>
    <source>
        <strain evidence="4">ATCC 34329</strain>
    </source>
</reference>
<feature type="compositionally biased region" description="Low complexity" evidence="2">
    <location>
        <begin position="213"/>
        <end position="225"/>
    </location>
</feature>
<feature type="compositionally biased region" description="Polar residues" evidence="2">
    <location>
        <begin position="250"/>
        <end position="260"/>
    </location>
</feature>
<feature type="region of interest" description="Disordered" evidence="2">
    <location>
        <begin position="1"/>
        <end position="155"/>
    </location>
</feature>
<feature type="compositionally biased region" description="Low complexity" evidence="2">
    <location>
        <begin position="681"/>
        <end position="697"/>
    </location>
</feature>
<feature type="region of interest" description="Disordered" evidence="2">
    <location>
        <begin position="383"/>
        <end position="446"/>
    </location>
</feature>
<feature type="compositionally biased region" description="Low complexity" evidence="2">
    <location>
        <begin position="75"/>
        <end position="107"/>
    </location>
</feature>
<evidence type="ECO:0000313" key="4">
    <source>
        <dbReference type="EMBL" id="KAJ2900048.1"/>
    </source>
</evidence>
<feature type="compositionally biased region" description="Pro residues" evidence="2">
    <location>
        <begin position="23"/>
        <end position="49"/>
    </location>
</feature>